<evidence type="ECO:0000313" key="8">
    <source>
        <dbReference type="EMBL" id="SAM07692.1"/>
    </source>
</evidence>
<dbReference type="EMBL" id="LT554760">
    <property type="protein sequence ID" value="SAM07692.1"/>
    <property type="molecule type" value="Genomic_DNA"/>
</dbReference>
<reference evidence="8" key="1">
    <citation type="submission" date="2016-04" db="EMBL/GenBank/DDBJ databases">
        <authorList>
            <person name="Evans L.H."/>
            <person name="Alamgir A."/>
            <person name="Owens N."/>
            <person name="Weber N.D."/>
            <person name="Virtaneva K."/>
            <person name="Barbian K."/>
            <person name="Babar A."/>
            <person name="Rosenke K."/>
        </authorList>
    </citation>
    <scope>NUCLEOTIDE SEQUENCE [LARGE SCALE GENOMIC DNA]</scope>
    <source>
        <strain evidence="8">CBS 101.48</strain>
    </source>
</reference>
<dbReference type="GO" id="GO:0006508">
    <property type="term" value="P:proteolysis"/>
    <property type="evidence" value="ECO:0007669"/>
    <property type="project" value="UniProtKB-KW"/>
</dbReference>
<dbReference type="PROSITE" id="PS00138">
    <property type="entry name" value="SUBTILASE_SER"/>
    <property type="match status" value="1"/>
</dbReference>
<protein>
    <recommendedName>
        <fullName evidence="7">Peptidase S8/S53 domain-containing protein</fullName>
    </recommendedName>
</protein>
<evidence type="ECO:0000256" key="5">
    <source>
        <dbReference type="PROSITE-ProRule" id="PRU01240"/>
    </source>
</evidence>
<evidence type="ECO:0000256" key="6">
    <source>
        <dbReference type="SAM" id="SignalP"/>
    </source>
</evidence>
<dbReference type="InterPro" id="IPR051048">
    <property type="entry name" value="Peptidase_S8/S53_subtilisin"/>
</dbReference>
<proteinExistence type="inferred from homology"/>
<keyword evidence="6" id="KW-0732">Signal</keyword>
<dbReference type="PANTHER" id="PTHR43399:SF4">
    <property type="entry name" value="CELL WALL-ASSOCIATED PROTEASE"/>
    <property type="match status" value="1"/>
</dbReference>
<dbReference type="InterPro" id="IPR023828">
    <property type="entry name" value="Peptidase_S8_Ser-AS"/>
</dbReference>
<dbReference type="OrthoDB" id="206201at2759"/>
<feature type="domain" description="Peptidase S8/S53" evidence="7">
    <location>
        <begin position="123"/>
        <end position="217"/>
    </location>
</feature>
<name>A0A168S1X2_ABSGL</name>
<evidence type="ECO:0000256" key="3">
    <source>
        <dbReference type="ARBA" id="ARBA00022801"/>
    </source>
</evidence>
<organism evidence="8">
    <name type="scientific">Absidia glauca</name>
    <name type="common">Pin mould</name>
    <dbReference type="NCBI Taxonomy" id="4829"/>
    <lineage>
        <taxon>Eukaryota</taxon>
        <taxon>Fungi</taxon>
        <taxon>Fungi incertae sedis</taxon>
        <taxon>Mucoromycota</taxon>
        <taxon>Mucoromycotina</taxon>
        <taxon>Mucoromycetes</taxon>
        <taxon>Mucorales</taxon>
        <taxon>Cunninghamellaceae</taxon>
        <taxon>Absidia</taxon>
    </lineage>
</organism>
<feature type="signal peptide" evidence="6">
    <location>
        <begin position="1"/>
        <end position="19"/>
    </location>
</feature>
<keyword evidence="3" id="KW-0378">Hydrolase</keyword>
<dbReference type="InParanoid" id="A0A168S1X2"/>
<dbReference type="PROSITE" id="PS51892">
    <property type="entry name" value="SUBTILASE"/>
    <property type="match status" value="1"/>
</dbReference>
<dbReference type="InterPro" id="IPR000209">
    <property type="entry name" value="Peptidase_S8/S53_dom"/>
</dbReference>
<evidence type="ECO:0000256" key="1">
    <source>
        <dbReference type="ARBA" id="ARBA00011073"/>
    </source>
</evidence>
<evidence type="ECO:0000313" key="9">
    <source>
        <dbReference type="Proteomes" id="UP000078561"/>
    </source>
</evidence>
<comment type="similarity">
    <text evidence="1 5">Belongs to the peptidase S8 family.</text>
</comment>
<dbReference type="SUPFAM" id="SSF52743">
    <property type="entry name" value="Subtilisin-like"/>
    <property type="match status" value="1"/>
</dbReference>
<dbReference type="GO" id="GO:0004252">
    <property type="term" value="F:serine-type endopeptidase activity"/>
    <property type="evidence" value="ECO:0007669"/>
    <property type="project" value="InterPro"/>
</dbReference>
<dbReference type="AlphaFoldDB" id="A0A168S1X2"/>
<evidence type="ECO:0000259" key="7">
    <source>
        <dbReference type="Pfam" id="PF00082"/>
    </source>
</evidence>
<dbReference type="PANTHER" id="PTHR43399">
    <property type="entry name" value="SUBTILISIN-RELATED"/>
    <property type="match status" value="1"/>
</dbReference>
<sequence>MRLILIASAILCLTVFTDATPTHIIKFKEPFNLTHANALLVSSHRAYVKSNEQTMIRKSDFRATAKEANPSQWQLNPIKVGDNFVAMTGVFQDIQFLDYLTGENGVVDYVEANQYYQADMIVPTQLKADDASVRITCSGFSDSKDQVPSYSDTGKCVSLYAPGSNIKSTWIGSKQATQILDGTSMSSPHVSGIAAILMSQHSYGSVNELYDALRSLATPDVLTFNPAALADVNNRNLLAYYVPA</sequence>
<comment type="caution">
    <text evidence="5">Lacks conserved residue(s) required for the propagation of feature annotation.</text>
</comment>
<dbReference type="InterPro" id="IPR036852">
    <property type="entry name" value="Peptidase_S8/S53_dom_sf"/>
</dbReference>
<keyword evidence="9" id="KW-1185">Reference proteome</keyword>
<dbReference type="Gene3D" id="3.40.50.200">
    <property type="entry name" value="Peptidase S8/S53 domain"/>
    <property type="match status" value="1"/>
</dbReference>
<dbReference type="Proteomes" id="UP000078561">
    <property type="component" value="Unassembled WGS sequence"/>
</dbReference>
<evidence type="ECO:0000256" key="4">
    <source>
        <dbReference type="ARBA" id="ARBA00022825"/>
    </source>
</evidence>
<dbReference type="Pfam" id="PF00082">
    <property type="entry name" value="Peptidase_S8"/>
    <property type="match status" value="1"/>
</dbReference>
<evidence type="ECO:0000256" key="2">
    <source>
        <dbReference type="ARBA" id="ARBA00022670"/>
    </source>
</evidence>
<keyword evidence="2" id="KW-0645">Protease</keyword>
<dbReference type="STRING" id="4829.A0A168S1X2"/>
<gene>
    <name evidence="8" type="primary">ABSGL_13335.1 scaffold 13659</name>
</gene>
<keyword evidence="4" id="KW-0720">Serine protease</keyword>
<feature type="chain" id="PRO_5007900144" description="Peptidase S8/S53 domain-containing protein" evidence="6">
    <location>
        <begin position="20"/>
        <end position="244"/>
    </location>
</feature>
<accession>A0A168S1X2</accession>